<name>A0A840MKK2_9PROT</name>
<organism evidence="1 2">
    <name type="scientific">Chitinivorax tropicus</name>
    <dbReference type="NCBI Taxonomy" id="714531"/>
    <lineage>
        <taxon>Bacteria</taxon>
        <taxon>Pseudomonadati</taxon>
        <taxon>Pseudomonadota</taxon>
        <taxon>Betaproteobacteria</taxon>
        <taxon>Chitinivorax</taxon>
    </lineage>
</organism>
<dbReference type="EMBL" id="JACHHY010000019">
    <property type="protein sequence ID" value="MBB5019704.1"/>
    <property type="molecule type" value="Genomic_DNA"/>
</dbReference>
<sequence length="556" mass="63275">MLGKFTLPWKRAADPLDGVKAAQSWWKAIQTDDMASLPKLVAEEVNRFIGGEVAITPTSMQSLMWLDDQVQSAFETQCLLYLQNLRMPKTVESKLWHLIMTLAHHMIHAYLMMIKEVRDGERPDLDPFLSRCIARTLNYLAVQAKWQYFRFLTPEKKFWSTVNQVYRLAEVKGVDSDAFQLYDSTAVRNTSCADEFIQIMMLATLNSGALTARQLDMADQWLDHWSHHVVMERKLLSGRYQYGVDLTGVSPAFRLNGEQTEPASLGRYWSTHELVEQMTLAKNALDGGKTIGLDDIFRQPGASELLKLLIQSWSPESQGHPKRGSDRVAVRKMVDVIHSMKEIYHHVKYDNERNTDPDQRHHVNTEEMLDMRQYGFVTERTRQRQAQALAATLQKHTVGVFETWVVNNESDGGYGAILPVVENDWIRLDALLGLRPEKTDHWQLAIVRRLSRVAEGQMYAGIQVLAYAPIAVEIRSQDGKLNGGLDAAGVFLASQGIFIQAKSNPQKVNGVVMRSADYMQDKAVVLVSMGREIRVRFREVLARGAEWVWARVDADE</sequence>
<reference evidence="1 2" key="1">
    <citation type="submission" date="2020-08" db="EMBL/GenBank/DDBJ databases">
        <title>Genomic Encyclopedia of Type Strains, Phase IV (KMG-IV): sequencing the most valuable type-strain genomes for metagenomic binning, comparative biology and taxonomic classification.</title>
        <authorList>
            <person name="Goeker M."/>
        </authorList>
    </citation>
    <scope>NUCLEOTIDE SEQUENCE [LARGE SCALE GENOMIC DNA]</scope>
    <source>
        <strain evidence="1 2">DSM 27165</strain>
    </source>
</reference>
<dbReference type="Proteomes" id="UP000575898">
    <property type="component" value="Unassembled WGS sequence"/>
</dbReference>
<dbReference type="RefSeq" id="WP_184040990.1">
    <property type="nucleotide sequence ID" value="NZ_JACHHY010000019.1"/>
</dbReference>
<evidence type="ECO:0000313" key="1">
    <source>
        <dbReference type="EMBL" id="MBB5019704.1"/>
    </source>
</evidence>
<proteinExistence type="predicted"/>
<gene>
    <name evidence="1" type="ORF">HNQ59_003012</name>
</gene>
<dbReference type="AlphaFoldDB" id="A0A840MKK2"/>
<keyword evidence="2" id="KW-1185">Reference proteome</keyword>
<accession>A0A840MKK2</accession>
<evidence type="ECO:0000313" key="2">
    <source>
        <dbReference type="Proteomes" id="UP000575898"/>
    </source>
</evidence>
<protein>
    <submittedName>
        <fullName evidence="1">Uncharacterized protein</fullName>
    </submittedName>
</protein>
<comment type="caution">
    <text evidence="1">The sequence shown here is derived from an EMBL/GenBank/DDBJ whole genome shotgun (WGS) entry which is preliminary data.</text>
</comment>